<dbReference type="PANTHER" id="PTHR13696">
    <property type="entry name" value="P-LOOP CONTAINING NUCLEOSIDE TRIPHOSPHATE HYDROLASE"/>
    <property type="match status" value="1"/>
</dbReference>
<reference evidence="3 4" key="1">
    <citation type="submission" date="2020-08" db="EMBL/GenBank/DDBJ databases">
        <title>Genomic Encyclopedia of Type Strains, Phase IV (KMG-IV): sequencing the most valuable type-strain genomes for metagenomic binning, comparative biology and taxonomic classification.</title>
        <authorList>
            <person name="Goeker M."/>
        </authorList>
    </citation>
    <scope>NUCLEOTIDE SEQUENCE [LARGE SCALE GENOMIC DNA]</scope>
    <source>
        <strain evidence="3 4">DSM 102189</strain>
    </source>
</reference>
<dbReference type="SUPFAM" id="SSF52540">
    <property type="entry name" value="P-loop containing nucleoside triphosphate hydrolases"/>
    <property type="match status" value="1"/>
</dbReference>
<feature type="domain" description="AAA" evidence="2">
    <location>
        <begin position="1"/>
        <end position="160"/>
    </location>
</feature>
<sequence length="241" mass="26045">MRSIAVFSVKGGVGKSAIAVNLAHASATLSGRRTLLWDLDAQGAATFTMRLGAAGSARKAFADGQLAPLIQPTEFPGLDVLAADRSLRHLEAQLLDEKAKRLKKLLKSLEKDYDRIILDCPPGLTELADQLFRAVDLLVVPLIPTPLSERAFAQLTDHLGREHKNGPAVLPVFSMVDRRKTLHRERVAEHPERAVIPYAAAVEAMASTRLPLLAAKAGTPAARGITSLWTQIERTLGALKT</sequence>
<dbReference type="EMBL" id="JACIIV010000029">
    <property type="protein sequence ID" value="MBB6229010.1"/>
    <property type="molecule type" value="Genomic_DNA"/>
</dbReference>
<dbReference type="PANTHER" id="PTHR13696:SF99">
    <property type="entry name" value="COBYRINIC ACID AC-DIAMIDE SYNTHASE"/>
    <property type="match status" value="1"/>
</dbReference>
<evidence type="ECO:0000259" key="2">
    <source>
        <dbReference type="Pfam" id="PF13614"/>
    </source>
</evidence>
<dbReference type="InterPro" id="IPR027417">
    <property type="entry name" value="P-loop_NTPase"/>
</dbReference>
<dbReference type="InterPro" id="IPR025669">
    <property type="entry name" value="AAA_dom"/>
</dbReference>
<dbReference type="Pfam" id="PF13614">
    <property type="entry name" value="AAA_31"/>
    <property type="match status" value="1"/>
</dbReference>
<feature type="coiled-coil region" evidence="1">
    <location>
        <begin position="92"/>
        <end position="119"/>
    </location>
</feature>
<organism evidence="3 4">
    <name type="scientific">Polymorphobacter multimanifer</name>
    <dbReference type="NCBI Taxonomy" id="1070431"/>
    <lineage>
        <taxon>Bacteria</taxon>
        <taxon>Pseudomonadati</taxon>
        <taxon>Pseudomonadota</taxon>
        <taxon>Alphaproteobacteria</taxon>
        <taxon>Sphingomonadales</taxon>
        <taxon>Sphingosinicellaceae</taxon>
        <taxon>Polymorphobacter</taxon>
    </lineage>
</organism>
<dbReference type="CDD" id="cd02042">
    <property type="entry name" value="ParAB_family"/>
    <property type="match status" value="1"/>
</dbReference>
<keyword evidence="1" id="KW-0175">Coiled coil</keyword>
<dbReference type="AlphaFoldDB" id="A0A841L9B0"/>
<accession>A0A841L9B0</accession>
<name>A0A841L9B0_9SPHN</name>
<evidence type="ECO:0000256" key="1">
    <source>
        <dbReference type="SAM" id="Coils"/>
    </source>
</evidence>
<proteinExistence type="predicted"/>
<evidence type="ECO:0000313" key="3">
    <source>
        <dbReference type="EMBL" id="MBB6229010.1"/>
    </source>
</evidence>
<evidence type="ECO:0000313" key="4">
    <source>
        <dbReference type="Proteomes" id="UP000538147"/>
    </source>
</evidence>
<dbReference type="InterPro" id="IPR050678">
    <property type="entry name" value="DNA_Partitioning_ATPase"/>
</dbReference>
<keyword evidence="4" id="KW-1185">Reference proteome</keyword>
<dbReference type="Gene3D" id="3.40.50.300">
    <property type="entry name" value="P-loop containing nucleotide triphosphate hydrolases"/>
    <property type="match status" value="1"/>
</dbReference>
<dbReference type="Proteomes" id="UP000538147">
    <property type="component" value="Unassembled WGS sequence"/>
</dbReference>
<protein>
    <submittedName>
        <fullName evidence="3">Cellulose biosynthesis protein BcsQ</fullName>
    </submittedName>
</protein>
<comment type="caution">
    <text evidence="3">The sequence shown here is derived from an EMBL/GenBank/DDBJ whole genome shotgun (WGS) entry which is preliminary data.</text>
</comment>
<gene>
    <name evidence="3" type="ORF">FHS79_003208</name>
</gene>
<dbReference type="RefSeq" id="WP_184202351.1">
    <property type="nucleotide sequence ID" value="NZ_JACIIV010000029.1"/>
</dbReference>